<protein>
    <submittedName>
        <fullName evidence="2">Uncharacterized protein</fullName>
    </submittedName>
</protein>
<dbReference type="AlphaFoldDB" id="A0A8J8Y180"/>
<reference evidence="2" key="2">
    <citation type="submission" date="2008-12" db="EMBL/GenBank/DDBJ databases">
        <title>Improved gene annotation of the rice (Oryza sativa) genomes.</title>
        <authorList>
            <person name="Wang J."/>
            <person name="Li R."/>
            <person name="Fan W."/>
            <person name="Huang Q."/>
            <person name="Zhang J."/>
            <person name="Zhou Y."/>
            <person name="Hu Y."/>
            <person name="Zi S."/>
            <person name="Li J."/>
            <person name="Ni P."/>
            <person name="Zheng H."/>
            <person name="Zhang Y."/>
            <person name="Zhao M."/>
            <person name="Hao Q."/>
            <person name="McDermott J."/>
            <person name="Samudrala R."/>
            <person name="Kristiansen K."/>
            <person name="Wong G.K.-S."/>
        </authorList>
    </citation>
    <scope>NUCLEOTIDE SEQUENCE</scope>
</reference>
<gene>
    <name evidence="2" type="ORF">OsJ_05868</name>
</gene>
<dbReference type="HOGENOM" id="CLU_183318_0_0_1"/>
<feature type="chain" id="PRO_5035212784" evidence="1">
    <location>
        <begin position="31"/>
        <end position="86"/>
    </location>
</feature>
<sequence>MGAAWLGVGLQAILVMFLLMSPPFLPCALAAGCSSEGKSGDQVVGIVREMQEGHDFFASSKSTWSRRILNAGEDGRHNPPFSPGHK</sequence>
<evidence type="ECO:0000313" key="2">
    <source>
        <dbReference type="EMBL" id="EAZ22208.1"/>
    </source>
</evidence>
<accession>A0A8J8Y180</accession>
<keyword evidence="1" id="KW-0732">Signal</keyword>
<dbReference type="Proteomes" id="UP000007752">
    <property type="component" value="Chromosome 2"/>
</dbReference>
<organism evidence="2">
    <name type="scientific">Oryza sativa subsp. japonica</name>
    <name type="common">Rice</name>
    <dbReference type="NCBI Taxonomy" id="39947"/>
    <lineage>
        <taxon>Eukaryota</taxon>
        <taxon>Viridiplantae</taxon>
        <taxon>Streptophyta</taxon>
        <taxon>Embryophyta</taxon>
        <taxon>Tracheophyta</taxon>
        <taxon>Spermatophyta</taxon>
        <taxon>Magnoliopsida</taxon>
        <taxon>Liliopsida</taxon>
        <taxon>Poales</taxon>
        <taxon>Poaceae</taxon>
        <taxon>BOP clade</taxon>
        <taxon>Oryzoideae</taxon>
        <taxon>Oryzeae</taxon>
        <taxon>Oryzinae</taxon>
        <taxon>Oryza</taxon>
        <taxon>Oryza sativa</taxon>
    </lineage>
</organism>
<reference evidence="2" key="1">
    <citation type="journal article" date="2005" name="PLoS Biol.">
        <title>The genomes of Oryza sativa: a history of duplications.</title>
        <authorList>
            <person name="Yu J."/>
            <person name="Wang J."/>
            <person name="Lin W."/>
            <person name="Li S."/>
            <person name="Li H."/>
            <person name="Zhou J."/>
            <person name="Ni P."/>
            <person name="Dong W."/>
            <person name="Hu S."/>
            <person name="Zeng C."/>
            <person name="Zhang J."/>
            <person name="Zhang Y."/>
            <person name="Li R."/>
            <person name="Xu Z."/>
            <person name="Li S."/>
            <person name="Li X."/>
            <person name="Zheng H."/>
            <person name="Cong L."/>
            <person name="Lin L."/>
            <person name="Yin J."/>
            <person name="Geng J."/>
            <person name="Li G."/>
            <person name="Shi J."/>
            <person name="Liu J."/>
            <person name="Lv H."/>
            <person name="Li J."/>
            <person name="Wang J."/>
            <person name="Deng Y."/>
            <person name="Ran L."/>
            <person name="Shi X."/>
            <person name="Wang X."/>
            <person name="Wu Q."/>
            <person name="Li C."/>
            <person name="Ren X."/>
            <person name="Wang J."/>
            <person name="Wang X."/>
            <person name="Li D."/>
            <person name="Liu D."/>
            <person name="Zhang X."/>
            <person name="Ji Z."/>
            <person name="Zhao W."/>
            <person name="Sun Y."/>
            <person name="Zhang Z."/>
            <person name="Bao J."/>
            <person name="Han Y."/>
            <person name="Dong L."/>
            <person name="Ji J."/>
            <person name="Chen P."/>
            <person name="Wu S."/>
            <person name="Liu J."/>
            <person name="Xiao Y."/>
            <person name="Bu D."/>
            <person name="Tan J."/>
            <person name="Yang L."/>
            <person name="Ye C."/>
            <person name="Zhang J."/>
            <person name="Xu J."/>
            <person name="Zhou Y."/>
            <person name="Yu Y."/>
            <person name="Zhang B."/>
            <person name="Zhuang S."/>
            <person name="Wei H."/>
            <person name="Liu B."/>
            <person name="Lei M."/>
            <person name="Yu H."/>
            <person name="Li Y."/>
            <person name="Xu H."/>
            <person name="Wei S."/>
            <person name="He X."/>
            <person name="Fang L."/>
            <person name="Zhang Z."/>
            <person name="Zhang Y."/>
            <person name="Huang X."/>
            <person name="Su Z."/>
            <person name="Tong W."/>
            <person name="Li J."/>
            <person name="Tong Z."/>
            <person name="Li S."/>
            <person name="Ye J."/>
            <person name="Wang L."/>
            <person name="Fang L."/>
            <person name="Lei T."/>
            <person name="Chen C."/>
            <person name="Chen H."/>
            <person name="Xu Z."/>
            <person name="Li H."/>
            <person name="Huang H."/>
            <person name="Zhang F."/>
            <person name="Xu H."/>
            <person name="Li N."/>
            <person name="Zhao C."/>
            <person name="Li S."/>
            <person name="Dong L."/>
            <person name="Huang Y."/>
            <person name="Li L."/>
            <person name="Xi Y."/>
            <person name="Qi Q."/>
            <person name="Li W."/>
            <person name="Zhang B."/>
            <person name="Hu W."/>
            <person name="Zhang Y."/>
            <person name="Tian X."/>
            <person name="Jiao Y."/>
            <person name="Liang X."/>
            <person name="Jin J."/>
            <person name="Gao L."/>
            <person name="Zheng W."/>
            <person name="Hao B."/>
            <person name="Liu S."/>
            <person name="Wang W."/>
            <person name="Yuan L."/>
            <person name="Cao M."/>
            <person name="McDermott J."/>
            <person name="Samudrala R."/>
            <person name="Wang J."/>
            <person name="Wong G.K."/>
            <person name="Yang H."/>
        </authorList>
    </citation>
    <scope>NUCLEOTIDE SEQUENCE [LARGE SCALE GENOMIC DNA]</scope>
</reference>
<proteinExistence type="predicted"/>
<name>A0A8J8Y180_ORYSJ</name>
<evidence type="ECO:0000256" key="1">
    <source>
        <dbReference type="SAM" id="SignalP"/>
    </source>
</evidence>
<feature type="signal peptide" evidence="1">
    <location>
        <begin position="1"/>
        <end position="30"/>
    </location>
</feature>
<dbReference type="OMA" id="VREMQEG"/>
<dbReference type="EMBL" id="CM000139">
    <property type="protein sequence ID" value="EAZ22208.1"/>
    <property type="molecule type" value="Genomic_DNA"/>
</dbReference>
<dbReference type="Gramene" id="Os02t0212300-00">
    <property type="protein sequence ID" value="Os02t0212300-00"/>
    <property type="gene ID" value="Os02g0212300"/>
</dbReference>